<dbReference type="InterPro" id="IPR009091">
    <property type="entry name" value="RCC1/BLIP-II"/>
</dbReference>
<feature type="repeat" description="RCC1" evidence="3">
    <location>
        <begin position="173"/>
        <end position="223"/>
    </location>
</feature>
<evidence type="ECO:0000256" key="4">
    <source>
        <dbReference type="SAM" id="MobiDB-lite"/>
    </source>
</evidence>
<dbReference type="PRINTS" id="PR00633">
    <property type="entry name" value="RCCNDNSATION"/>
</dbReference>
<dbReference type="SMART" id="SM00698">
    <property type="entry name" value="MORN"/>
    <property type="match status" value="6"/>
</dbReference>
<organism evidence="7 8">
    <name type="scientific">Chiloscyllium punctatum</name>
    <name type="common">Brownbanded bambooshark</name>
    <name type="synonym">Hemiscyllium punctatum</name>
    <dbReference type="NCBI Taxonomy" id="137246"/>
    <lineage>
        <taxon>Eukaryota</taxon>
        <taxon>Metazoa</taxon>
        <taxon>Chordata</taxon>
        <taxon>Craniata</taxon>
        <taxon>Vertebrata</taxon>
        <taxon>Chondrichthyes</taxon>
        <taxon>Elasmobranchii</taxon>
        <taxon>Galeomorphii</taxon>
        <taxon>Galeoidea</taxon>
        <taxon>Orectolobiformes</taxon>
        <taxon>Hemiscylliidae</taxon>
        <taxon>Chiloscyllium</taxon>
    </lineage>
</organism>
<accession>A0A401T1G7</accession>
<dbReference type="InterPro" id="IPR003409">
    <property type="entry name" value="MORN"/>
</dbReference>
<dbReference type="Gene3D" id="2.20.110.10">
    <property type="entry name" value="Histone H3 K4-specific methyltransferase SET7/9 N-terminal domain"/>
    <property type="match status" value="2"/>
</dbReference>
<keyword evidence="1" id="KW-0344">Guanine-nucleotide releasing factor</keyword>
<dbReference type="InterPro" id="IPR037191">
    <property type="entry name" value="VPS9_dom_sf"/>
</dbReference>
<dbReference type="Pfam" id="PF02204">
    <property type="entry name" value="VPS9"/>
    <property type="match status" value="1"/>
</dbReference>
<dbReference type="InterPro" id="IPR051984">
    <property type="entry name" value="Alsin"/>
</dbReference>
<dbReference type="PROSITE" id="PS50003">
    <property type="entry name" value="PH_DOMAIN"/>
    <property type="match status" value="1"/>
</dbReference>
<feature type="compositionally biased region" description="Basic and acidic residues" evidence="4">
    <location>
        <begin position="272"/>
        <end position="284"/>
    </location>
</feature>
<feature type="region of interest" description="Disordered" evidence="4">
    <location>
        <begin position="369"/>
        <end position="404"/>
    </location>
</feature>
<dbReference type="GO" id="GO:0005085">
    <property type="term" value="F:guanyl-nucleotide exchange factor activity"/>
    <property type="evidence" value="ECO:0007669"/>
    <property type="project" value="UniProtKB-KW"/>
</dbReference>
<proteinExistence type="predicted"/>
<dbReference type="InterPro" id="IPR000408">
    <property type="entry name" value="Reg_chr_condens"/>
</dbReference>
<dbReference type="OrthoDB" id="48314at2759"/>
<dbReference type="SUPFAM" id="SSF50985">
    <property type="entry name" value="RCC1/BLIP-II"/>
    <property type="match status" value="2"/>
</dbReference>
<evidence type="ECO:0000256" key="3">
    <source>
        <dbReference type="PROSITE-ProRule" id="PRU00235"/>
    </source>
</evidence>
<dbReference type="GO" id="GO:0005813">
    <property type="term" value="C:centrosome"/>
    <property type="evidence" value="ECO:0007669"/>
    <property type="project" value="TreeGrafter"/>
</dbReference>
<evidence type="ECO:0000313" key="7">
    <source>
        <dbReference type="EMBL" id="GCC36496.1"/>
    </source>
</evidence>
<sequence length="1673" mass="186043">MAGQDTSSQEEDSPQESPQERGIVQVWMTCGLSGIPKQLPGLGGKVVLQASLGAEHGVLLTEDGNIYSFGRLPRGLDCEASQSTGPVLEQALAGLHVVSVAAGSYHSGAVTEDGAVYMWGENSSCQCAVQGQSRIPTPTLVTISDSETSPPELVKTVQLACGEQHTLALSSRREIWAWGSGCQLGLVTATLPVAKPQKLEHLAGRAVMQIACGAHHSLALVQRPSPHEKKQNSEKCHHCHQLLLTMMDKEDHVIISDSHYCPLGMALSNSERKNSAQTLDHHCSPSEQLPHNHGADTDSSKLPQPVHPEHFPSDTDKAEPEKCPDSSEAGEPSSLQQEPDGVLNHTKPRSSQYPDEEAVKAYLRKLSDISQLDPSTKSTHPPNLPPLPTSEDTQPSSPSSAAPSTLNNLVVSCASVVGERVAATYEALSLRKVVNYYYPSQGTVGSPASGGIQHKETRKELVKMEETMPNKKSFSLGDIREEDSEGFCRRLSLPDLLSQVSPRLLRRAGRARIRSVSLTPTPGSEVAAHLPSLQTELWSWGRGKEGQLGHGDVLPRLQPLCIKSLSNKEVVQVVAGAYHSLALTARSQVYSWGSNTHGQLGHTESPTIMPRLVKFPEGVRVWDIAAGQEHSLFLTDGESFQPNVYYSGQQGSQETRTTDCGHSCTQKPMLLADYNKIGYINSLFAGGQMCLELSDRNVMGYIASLHELASSERRFHCKMSDMKNQILKPLLGLDNLSSTLGSTLSQLLQDTASKYSKLCYLIGQHTVTLNKFLHTSKDVKTLAMLEHTNIFLDTFKEYSNSVGNLLVVGGFQALAKPTVELFNKSLQTLLQLAEVTDETVHAADLLHTLFYMPTRHLHEYARLLLKLATCFEVVSKEYYKLQEVSCQCEALGLYLKKKRKEAEYTYNFWKTFPGKMTDSLRKPERRLICESSNRALTLQHAGRFSINWFILFNDALVHAQFSTHHIFPLVTLWVEPHVEEGSNPNSLKITTAEEQFVLTAVSPQEKTKWLRAINQAVDQALSGAEDYLPPGPGNATRSEPPVSRTASYTFYKDPRLKEATYEGRWLAGKPHGKGVLQWPDGRMYTGEFRNGLEDGYGEYILPNKAMKKNDHYQGHWREGKMQGHGIYKYTTGEVYEGCFQDNMRHGHGLLRSGKLTSSSPSMFIGQWAQDKKMGYGVFDDITRTPAIKRPPPARRVGWSWPWTSQAPSSAHLSDQPAGSTGGEKYMGMWLDDIRHGNGVVVTQFGLYYEGAFSNNKMMGILTMQNGDYFEGTFNGEWGAGIKVAGTYFKPNVYESDREKSRVLKLGKLAVHPDEKWKAVFDECWSQLGCEAAGQGDVLKAWDNIAVCLTTSRRQHKDSPDFRSRSHTQTLESLEVIPQIVGPITMDKYETIRKYLIKACDTPLHPLGKLLETLVAVYRMTYVGVGANRRLLQQAVNEIKSYLTRIFQLVRFLFPFLPDGESLTPGAHDDEEVDSEEGDLSSQGVPVVTSCGLLLPVLLPRLYPPLFTLYALDNEREEDVYWECVLRLNKQPDLSLLGFLGVQKKFWPVTVCILGEKMEVQSVTKDVCYASAIESLQQISTTFTPADKLNVIQQTFEEITQEVLTMLQEDFLWSMDDLFPVFLYVVLRARIRNLGSEVHLIEDLMDPSVQHGEQGIMFTTLKACYYQIQHEKLT</sequence>
<keyword evidence="8" id="KW-1185">Reference proteome</keyword>
<feature type="domain" description="PH" evidence="5">
    <location>
        <begin position="987"/>
        <end position="1018"/>
    </location>
</feature>
<dbReference type="OMA" id="CYLTGQH"/>
<dbReference type="Pfam" id="PF00415">
    <property type="entry name" value="RCC1"/>
    <property type="match status" value="4"/>
</dbReference>
<evidence type="ECO:0000259" key="5">
    <source>
        <dbReference type="PROSITE" id="PS50003"/>
    </source>
</evidence>
<evidence type="ECO:0000313" key="8">
    <source>
        <dbReference type="Proteomes" id="UP000287033"/>
    </source>
</evidence>
<dbReference type="PROSITE" id="PS50012">
    <property type="entry name" value="RCC1_3"/>
    <property type="match status" value="5"/>
</dbReference>
<dbReference type="STRING" id="137246.A0A401T1G7"/>
<comment type="caution">
    <text evidence="7">The sequence shown here is derived from an EMBL/GenBank/DDBJ whole genome shotgun (WGS) entry which is preliminary data.</text>
</comment>
<dbReference type="GO" id="GO:0005737">
    <property type="term" value="C:cytoplasm"/>
    <property type="evidence" value="ECO:0007669"/>
    <property type="project" value="TreeGrafter"/>
</dbReference>
<feature type="repeat" description="RCC1" evidence="3">
    <location>
        <begin position="587"/>
        <end position="637"/>
    </location>
</feature>
<dbReference type="Pfam" id="PF26202">
    <property type="entry name" value="HA_Alsin"/>
    <property type="match status" value="1"/>
</dbReference>
<dbReference type="InterPro" id="IPR003123">
    <property type="entry name" value="VPS9"/>
</dbReference>
<dbReference type="CDD" id="cd13269">
    <property type="entry name" value="PH_alsin"/>
    <property type="match status" value="1"/>
</dbReference>
<dbReference type="Gene3D" id="2.130.10.30">
    <property type="entry name" value="Regulator of chromosome condensation 1/beta-lactamase-inhibitor protein II"/>
    <property type="match status" value="2"/>
</dbReference>
<dbReference type="Proteomes" id="UP000287033">
    <property type="component" value="Unassembled WGS sequence"/>
</dbReference>
<dbReference type="Pfam" id="PF25582">
    <property type="entry name" value="DH_Alsin"/>
    <property type="match status" value="1"/>
</dbReference>
<feature type="repeat" description="RCC1" evidence="3">
    <location>
        <begin position="535"/>
        <end position="586"/>
    </location>
</feature>
<evidence type="ECO:0000256" key="2">
    <source>
        <dbReference type="ARBA" id="ARBA00022737"/>
    </source>
</evidence>
<feature type="region of interest" description="Disordered" evidence="4">
    <location>
        <begin position="272"/>
        <end position="355"/>
    </location>
</feature>
<feature type="domain" description="VPS9" evidence="6">
    <location>
        <begin position="1529"/>
        <end position="1673"/>
    </location>
</feature>
<evidence type="ECO:0000259" key="6">
    <source>
        <dbReference type="PROSITE" id="PS51205"/>
    </source>
</evidence>
<dbReference type="PANTHER" id="PTHR46089:SF3">
    <property type="entry name" value="ALSIN"/>
    <property type="match status" value="1"/>
</dbReference>
<dbReference type="Pfam" id="PF25383">
    <property type="entry name" value="PH_alsin"/>
    <property type="match status" value="1"/>
</dbReference>
<dbReference type="Gene3D" id="1.20.1050.80">
    <property type="entry name" value="VPS9 domain"/>
    <property type="match status" value="1"/>
</dbReference>
<feature type="compositionally biased region" description="Polar residues" evidence="4">
    <location>
        <begin position="369"/>
        <end position="381"/>
    </location>
</feature>
<feature type="repeat" description="RCC1" evidence="3">
    <location>
        <begin position="64"/>
        <end position="113"/>
    </location>
</feature>
<feature type="repeat" description="RCC1" evidence="3">
    <location>
        <begin position="114"/>
        <end position="172"/>
    </location>
</feature>
<protein>
    <recommendedName>
        <fullName evidence="9">VPS9 domain-containing protein</fullName>
    </recommendedName>
</protein>
<name>A0A401T1G7_CHIPU</name>
<dbReference type="GO" id="GO:0030425">
    <property type="term" value="C:dendrite"/>
    <property type="evidence" value="ECO:0007669"/>
    <property type="project" value="TreeGrafter"/>
</dbReference>
<dbReference type="EMBL" id="BEZZ01000842">
    <property type="protein sequence ID" value="GCC36496.1"/>
    <property type="molecule type" value="Genomic_DNA"/>
</dbReference>
<feature type="region of interest" description="Disordered" evidence="4">
    <location>
        <begin position="1"/>
        <end position="21"/>
    </location>
</feature>
<dbReference type="SUPFAM" id="SSF109993">
    <property type="entry name" value="VPS9 domain"/>
    <property type="match status" value="1"/>
</dbReference>
<dbReference type="GO" id="GO:0031267">
    <property type="term" value="F:small GTPase binding"/>
    <property type="evidence" value="ECO:0007669"/>
    <property type="project" value="TreeGrafter"/>
</dbReference>
<keyword evidence="2" id="KW-0677">Repeat</keyword>
<reference evidence="7 8" key="1">
    <citation type="journal article" date="2018" name="Nat. Ecol. Evol.">
        <title>Shark genomes provide insights into elasmobranch evolution and the origin of vertebrates.</title>
        <authorList>
            <person name="Hara Y"/>
            <person name="Yamaguchi K"/>
            <person name="Onimaru K"/>
            <person name="Kadota M"/>
            <person name="Koyanagi M"/>
            <person name="Keeley SD"/>
            <person name="Tatsumi K"/>
            <person name="Tanaka K"/>
            <person name="Motone F"/>
            <person name="Kageyama Y"/>
            <person name="Nozu R"/>
            <person name="Adachi N"/>
            <person name="Nishimura O"/>
            <person name="Nakagawa R"/>
            <person name="Tanegashima C"/>
            <person name="Kiyatake I"/>
            <person name="Matsumoto R"/>
            <person name="Murakumo K"/>
            <person name="Nishida K"/>
            <person name="Terakita A"/>
            <person name="Kuratani S"/>
            <person name="Sato K"/>
            <person name="Hyodo S Kuraku.S."/>
        </authorList>
    </citation>
    <scope>NUCLEOTIDE SEQUENCE [LARGE SCALE GENOMIC DNA]</scope>
</reference>
<dbReference type="GO" id="GO:0016197">
    <property type="term" value="P:endosomal transport"/>
    <property type="evidence" value="ECO:0007669"/>
    <property type="project" value="TreeGrafter"/>
</dbReference>
<dbReference type="InterPro" id="IPR059093">
    <property type="entry name" value="HA_Alsin"/>
</dbReference>
<feature type="compositionally biased region" description="Basic and acidic residues" evidence="4">
    <location>
        <begin position="307"/>
        <end position="325"/>
    </location>
</feature>
<dbReference type="PROSITE" id="PS51205">
    <property type="entry name" value="VPS9"/>
    <property type="match status" value="1"/>
</dbReference>
<dbReference type="InterPro" id="IPR001849">
    <property type="entry name" value="PH_domain"/>
</dbReference>
<evidence type="ECO:0008006" key="9">
    <source>
        <dbReference type="Google" id="ProtNLM"/>
    </source>
</evidence>
<gene>
    <name evidence="7" type="ORF">chiPu_0014990</name>
</gene>
<dbReference type="SUPFAM" id="SSF82185">
    <property type="entry name" value="Histone H3 K4-specific methyltransferase SET7/9 N-terminal domain"/>
    <property type="match status" value="2"/>
</dbReference>
<dbReference type="PROSITE" id="PS00626">
    <property type="entry name" value="RCC1_2"/>
    <property type="match status" value="2"/>
</dbReference>
<evidence type="ECO:0000256" key="1">
    <source>
        <dbReference type="ARBA" id="ARBA00022658"/>
    </source>
</evidence>
<dbReference type="SUPFAM" id="SSF50729">
    <property type="entry name" value="PH domain-like"/>
    <property type="match status" value="1"/>
</dbReference>
<dbReference type="PANTHER" id="PTHR46089">
    <property type="entry name" value="ALSIN HOMOLOG"/>
    <property type="match status" value="1"/>
</dbReference>
<dbReference type="InterPro" id="IPR011993">
    <property type="entry name" value="PH-like_dom_sf"/>
</dbReference>
<dbReference type="Gene3D" id="2.30.29.30">
    <property type="entry name" value="Pleckstrin-homology domain (PH domain)/Phosphotyrosine-binding domain (PTB)"/>
    <property type="match status" value="1"/>
</dbReference>
<dbReference type="Pfam" id="PF02493">
    <property type="entry name" value="MORN"/>
    <property type="match status" value="7"/>
</dbReference>
<dbReference type="InterPro" id="IPR057248">
    <property type="entry name" value="Alsin-like_PH"/>
</dbReference>
<feature type="compositionally biased region" description="Low complexity" evidence="4">
    <location>
        <begin position="395"/>
        <end position="404"/>
    </location>
</feature>